<keyword evidence="6" id="KW-0368">Histidine biosynthesis</keyword>
<evidence type="ECO:0000256" key="4">
    <source>
        <dbReference type="ARBA" id="ARBA00022679"/>
    </source>
</evidence>
<sequence length="353" mass="38160">MSLFREDLANLPSYVAGKPSTDPAIIKLSSNEMPFEPLPSIQAAITEGVGSLQEYPDMMAVKLRQRVAKFHGVDSDWVAVSNGSVNMIEKILDAACEPGDEVVCAWRSFESYPIATALAAALTIKVPVTDLGEHDLDAMAEAVTDKTAAIIVCSPNNPTGTAVTHADLARFLDRIDESIPVILDEAYIHFARMEDRVRSDELLAKHANLIVLRTFSKAYSLAGLRVGYALAHPATAETLRTVGTPFGVNALAQRAAIAALDATDKVVARTDDVVAERERVIAELADLGFAIPRSQANFMWFEMTNVEPFLAAAERHRIVVRAFVGDGVRVSIGTPEANDRIIAAAAEYAKSLR</sequence>
<dbReference type="UniPathway" id="UPA00031">
    <property type="reaction ID" value="UER00012"/>
</dbReference>
<dbReference type="InterPro" id="IPR015422">
    <property type="entry name" value="PyrdxlP-dep_Trfase_small"/>
</dbReference>
<accession>A0A3S9PYM1</accession>
<dbReference type="HAMAP" id="MF_01023">
    <property type="entry name" value="HisC_aminotrans_2"/>
    <property type="match status" value="1"/>
</dbReference>
<dbReference type="InterPro" id="IPR001917">
    <property type="entry name" value="Aminotrans_II_pyridoxalP_BS"/>
</dbReference>
<comment type="cofactor">
    <cofactor evidence="1 6">
        <name>pyridoxal 5'-phosphate</name>
        <dbReference type="ChEBI" id="CHEBI:597326"/>
    </cofactor>
</comment>
<dbReference type="Gene3D" id="3.90.1150.10">
    <property type="entry name" value="Aspartate Aminotransferase, domain 1"/>
    <property type="match status" value="1"/>
</dbReference>
<evidence type="ECO:0000313" key="9">
    <source>
        <dbReference type="Proteomes" id="UP000280344"/>
    </source>
</evidence>
<evidence type="ECO:0000256" key="3">
    <source>
        <dbReference type="ARBA" id="ARBA00022576"/>
    </source>
</evidence>
<dbReference type="KEGG" id="flh:EJ997_09120"/>
<comment type="catalytic activity">
    <reaction evidence="6">
        <text>L-histidinol phosphate + 2-oxoglutarate = 3-(imidazol-4-yl)-2-oxopropyl phosphate + L-glutamate</text>
        <dbReference type="Rhea" id="RHEA:23744"/>
        <dbReference type="ChEBI" id="CHEBI:16810"/>
        <dbReference type="ChEBI" id="CHEBI:29985"/>
        <dbReference type="ChEBI" id="CHEBI:57766"/>
        <dbReference type="ChEBI" id="CHEBI:57980"/>
        <dbReference type="EC" id="2.6.1.9"/>
    </reaction>
</comment>
<dbReference type="PANTHER" id="PTHR43643:SF3">
    <property type="entry name" value="HISTIDINOL-PHOSPHATE AMINOTRANSFERASE"/>
    <property type="match status" value="1"/>
</dbReference>
<dbReference type="GO" id="GO:0004400">
    <property type="term" value="F:histidinol-phosphate transaminase activity"/>
    <property type="evidence" value="ECO:0007669"/>
    <property type="project" value="UniProtKB-UniRule"/>
</dbReference>
<dbReference type="EMBL" id="CP034593">
    <property type="protein sequence ID" value="AZQ77469.1"/>
    <property type="molecule type" value="Genomic_DNA"/>
</dbReference>
<dbReference type="NCBIfam" id="NF002878">
    <property type="entry name" value="PRK03321.1"/>
    <property type="match status" value="1"/>
</dbReference>
<dbReference type="InterPro" id="IPR015421">
    <property type="entry name" value="PyrdxlP-dep_Trfase_major"/>
</dbReference>
<keyword evidence="3 6" id="KW-0032">Aminotransferase</keyword>
<comment type="subunit">
    <text evidence="2 6">Homodimer.</text>
</comment>
<evidence type="ECO:0000256" key="5">
    <source>
        <dbReference type="ARBA" id="ARBA00022898"/>
    </source>
</evidence>
<dbReference type="PROSITE" id="PS00599">
    <property type="entry name" value="AA_TRANSFER_CLASS_2"/>
    <property type="match status" value="1"/>
</dbReference>
<dbReference type="CDD" id="cd00609">
    <property type="entry name" value="AAT_like"/>
    <property type="match status" value="1"/>
</dbReference>
<gene>
    <name evidence="6 8" type="primary">hisC</name>
    <name evidence="8" type="ORF">EJ997_09120</name>
</gene>
<dbReference type="OrthoDB" id="9809616at2"/>
<evidence type="ECO:0000256" key="1">
    <source>
        <dbReference type="ARBA" id="ARBA00001933"/>
    </source>
</evidence>
<keyword evidence="9" id="KW-1185">Reference proteome</keyword>
<dbReference type="SUPFAM" id="SSF53383">
    <property type="entry name" value="PLP-dependent transferases"/>
    <property type="match status" value="1"/>
</dbReference>
<dbReference type="InterPro" id="IPR050106">
    <property type="entry name" value="HistidinolP_aminotransfase"/>
</dbReference>
<dbReference type="GO" id="GO:0030170">
    <property type="term" value="F:pyridoxal phosphate binding"/>
    <property type="evidence" value="ECO:0007669"/>
    <property type="project" value="InterPro"/>
</dbReference>
<proteinExistence type="inferred from homology"/>
<dbReference type="RefSeq" id="WP_126704272.1">
    <property type="nucleotide sequence ID" value="NZ_CP034593.1"/>
</dbReference>
<dbReference type="InterPro" id="IPR024892">
    <property type="entry name" value="ArAT"/>
</dbReference>
<dbReference type="AlphaFoldDB" id="A0A3S9PYM1"/>
<reference evidence="8 9" key="1">
    <citation type="submission" date="2018-12" db="EMBL/GenBank/DDBJ databases">
        <title>Complete genome sequence of Flaviflexus sp. H23T48.</title>
        <authorList>
            <person name="Bae J.-W."/>
            <person name="Lee J.-Y."/>
        </authorList>
    </citation>
    <scope>NUCLEOTIDE SEQUENCE [LARGE SCALE GENOMIC DNA]</scope>
    <source>
        <strain evidence="8 9">H23T48</strain>
    </source>
</reference>
<dbReference type="InterPro" id="IPR005861">
    <property type="entry name" value="HisP_aminotrans"/>
</dbReference>
<name>A0A3S9PYM1_9ACTO</name>
<dbReference type="Pfam" id="PF00155">
    <property type="entry name" value="Aminotran_1_2"/>
    <property type="match status" value="1"/>
</dbReference>
<feature type="modified residue" description="N6-(pyridoxal phosphate)lysine" evidence="6">
    <location>
        <position position="217"/>
    </location>
</feature>
<keyword evidence="4 6" id="KW-0808">Transferase</keyword>
<keyword evidence="5 6" id="KW-0663">Pyridoxal phosphate</keyword>
<comment type="pathway">
    <text evidence="6">Amino-acid biosynthesis; L-histidine biosynthesis; L-histidine from 5-phospho-alpha-D-ribose 1-diphosphate: step 7/9.</text>
</comment>
<keyword evidence="6" id="KW-0028">Amino-acid biosynthesis</keyword>
<dbReference type="EC" id="2.6.1.9" evidence="6"/>
<dbReference type="InterPro" id="IPR004839">
    <property type="entry name" value="Aminotransferase_I/II_large"/>
</dbReference>
<dbReference type="InterPro" id="IPR015424">
    <property type="entry name" value="PyrdxlP-dep_Trfase"/>
</dbReference>
<dbReference type="NCBIfam" id="TIGR01141">
    <property type="entry name" value="hisC"/>
    <property type="match status" value="1"/>
</dbReference>
<dbReference type="Proteomes" id="UP000280344">
    <property type="component" value="Chromosome"/>
</dbReference>
<comment type="similarity">
    <text evidence="6">Belongs to the class-II pyridoxal-phosphate-dependent aminotransferase family. Histidinol-phosphate aminotransferase subfamily.</text>
</comment>
<feature type="domain" description="Aminotransferase class I/classII large" evidence="7">
    <location>
        <begin position="25"/>
        <end position="343"/>
    </location>
</feature>
<evidence type="ECO:0000313" key="8">
    <source>
        <dbReference type="EMBL" id="AZQ77469.1"/>
    </source>
</evidence>
<organism evidence="8 9">
    <name type="scientific">Flaviflexus ciconiae</name>
    <dbReference type="NCBI Taxonomy" id="2496867"/>
    <lineage>
        <taxon>Bacteria</taxon>
        <taxon>Bacillati</taxon>
        <taxon>Actinomycetota</taxon>
        <taxon>Actinomycetes</taxon>
        <taxon>Actinomycetales</taxon>
        <taxon>Actinomycetaceae</taxon>
        <taxon>Flaviflexus</taxon>
    </lineage>
</organism>
<protein>
    <recommendedName>
        <fullName evidence="6">Histidinol-phosphate aminotransferase</fullName>
        <ecNumber evidence="6">2.6.1.9</ecNumber>
    </recommendedName>
    <alternativeName>
        <fullName evidence="6">Imidazole acetol-phosphate transaminase</fullName>
    </alternativeName>
</protein>
<evidence type="ECO:0000256" key="2">
    <source>
        <dbReference type="ARBA" id="ARBA00011738"/>
    </source>
</evidence>
<dbReference type="PANTHER" id="PTHR43643">
    <property type="entry name" value="HISTIDINOL-PHOSPHATE AMINOTRANSFERASE 2"/>
    <property type="match status" value="1"/>
</dbReference>
<evidence type="ECO:0000259" key="7">
    <source>
        <dbReference type="Pfam" id="PF00155"/>
    </source>
</evidence>
<dbReference type="Gene3D" id="3.40.640.10">
    <property type="entry name" value="Type I PLP-dependent aspartate aminotransferase-like (Major domain)"/>
    <property type="match status" value="1"/>
</dbReference>
<evidence type="ECO:0000256" key="6">
    <source>
        <dbReference type="HAMAP-Rule" id="MF_01023"/>
    </source>
</evidence>
<dbReference type="GO" id="GO:0000105">
    <property type="term" value="P:L-histidine biosynthetic process"/>
    <property type="evidence" value="ECO:0007669"/>
    <property type="project" value="UniProtKB-UniRule"/>
</dbReference>